<dbReference type="InterPro" id="IPR015943">
    <property type="entry name" value="WD40/YVTN_repeat-like_dom_sf"/>
</dbReference>
<dbReference type="InterPro" id="IPR036322">
    <property type="entry name" value="WD40_repeat_dom_sf"/>
</dbReference>
<dbReference type="SMART" id="SM00320">
    <property type="entry name" value="WD40"/>
    <property type="match status" value="2"/>
</dbReference>
<organism evidence="2 3">
    <name type="scientific">Oncorhynchus mykiss</name>
    <name type="common">Rainbow trout</name>
    <name type="synonym">Salmo gairdneri</name>
    <dbReference type="NCBI Taxonomy" id="8022"/>
    <lineage>
        <taxon>Eukaryota</taxon>
        <taxon>Metazoa</taxon>
        <taxon>Chordata</taxon>
        <taxon>Craniata</taxon>
        <taxon>Vertebrata</taxon>
        <taxon>Euteleostomi</taxon>
        <taxon>Actinopterygii</taxon>
        <taxon>Neopterygii</taxon>
        <taxon>Teleostei</taxon>
        <taxon>Protacanthopterygii</taxon>
        <taxon>Salmoniformes</taxon>
        <taxon>Salmonidae</taxon>
        <taxon>Salmoninae</taxon>
        <taxon>Oncorhynchus</taxon>
    </lineage>
</organism>
<evidence type="ECO:0000313" key="2">
    <source>
        <dbReference type="EMBL" id="CDQ96572.1"/>
    </source>
</evidence>
<evidence type="ECO:0000256" key="1">
    <source>
        <dbReference type="PROSITE-ProRule" id="PRU00221"/>
    </source>
</evidence>
<feature type="non-terminal residue" evidence="2">
    <location>
        <position position="1"/>
    </location>
</feature>
<dbReference type="PaxDb" id="8022-A0A060YY99"/>
<name>A0A060YY99_ONCMY</name>
<dbReference type="PROSITE" id="PS50082">
    <property type="entry name" value="WD_REPEATS_2"/>
    <property type="match status" value="1"/>
</dbReference>
<dbReference type="PROSITE" id="PS50294">
    <property type="entry name" value="WD_REPEATS_REGION"/>
    <property type="match status" value="1"/>
</dbReference>
<dbReference type="AlphaFoldDB" id="A0A060YY99"/>
<protein>
    <submittedName>
        <fullName evidence="2">Uncharacterized protein</fullName>
    </submittedName>
</protein>
<dbReference type="InterPro" id="IPR001680">
    <property type="entry name" value="WD40_rpt"/>
</dbReference>
<keyword evidence="1" id="KW-0853">WD repeat</keyword>
<dbReference type="PANTHER" id="PTHR19850">
    <property type="entry name" value="GUANINE NUCLEOTIDE-BINDING PROTEIN BETA G PROTEIN BETA"/>
    <property type="match status" value="1"/>
</dbReference>
<dbReference type="EMBL" id="FR926319">
    <property type="protein sequence ID" value="CDQ96572.1"/>
    <property type="molecule type" value="Genomic_DNA"/>
</dbReference>
<gene>
    <name evidence="2" type="ORF">GSONMT00054690001</name>
</gene>
<dbReference type="Proteomes" id="UP000193380">
    <property type="component" value="Unassembled WGS sequence"/>
</dbReference>
<dbReference type="Gene3D" id="2.130.10.10">
    <property type="entry name" value="YVTN repeat-like/Quinoprotein amine dehydrogenase"/>
    <property type="match status" value="1"/>
</dbReference>
<feature type="repeat" description="WD" evidence="1">
    <location>
        <begin position="56"/>
        <end position="88"/>
    </location>
</feature>
<evidence type="ECO:0000313" key="3">
    <source>
        <dbReference type="Proteomes" id="UP000193380"/>
    </source>
</evidence>
<accession>A0A060YY99</accession>
<dbReference type="SUPFAM" id="SSF50978">
    <property type="entry name" value="WD40 repeat-like"/>
    <property type="match status" value="1"/>
</dbReference>
<reference evidence="2" key="1">
    <citation type="journal article" date="2014" name="Nat. Commun.">
        <title>The rainbow trout genome provides novel insights into evolution after whole-genome duplication in vertebrates.</title>
        <authorList>
            <person name="Berthelot C."/>
            <person name="Brunet F."/>
            <person name="Chalopin D."/>
            <person name="Juanchich A."/>
            <person name="Bernard M."/>
            <person name="Noel B."/>
            <person name="Bento P."/>
            <person name="Da Silva C."/>
            <person name="Labadie K."/>
            <person name="Alberti A."/>
            <person name="Aury J.M."/>
            <person name="Louis A."/>
            <person name="Dehais P."/>
            <person name="Bardou P."/>
            <person name="Montfort J."/>
            <person name="Klopp C."/>
            <person name="Cabau C."/>
            <person name="Gaspin C."/>
            <person name="Thorgaard G.H."/>
            <person name="Boussaha M."/>
            <person name="Quillet E."/>
            <person name="Guyomard R."/>
            <person name="Galiana D."/>
            <person name="Bobe J."/>
            <person name="Volff J.N."/>
            <person name="Genet C."/>
            <person name="Wincker P."/>
            <person name="Jaillon O."/>
            <person name="Roest Crollius H."/>
            <person name="Guiguen Y."/>
        </authorList>
    </citation>
    <scope>NUCLEOTIDE SEQUENCE [LARGE SCALE GENOMIC DNA]</scope>
</reference>
<proteinExistence type="predicted"/>
<dbReference type="Pfam" id="PF00400">
    <property type="entry name" value="WD40"/>
    <property type="match status" value="2"/>
</dbReference>
<dbReference type="GO" id="GO:0007165">
    <property type="term" value="P:signal transduction"/>
    <property type="evidence" value="ECO:0007669"/>
    <property type="project" value="InterPro"/>
</dbReference>
<reference evidence="2" key="2">
    <citation type="submission" date="2014-03" db="EMBL/GenBank/DDBJ databases">
        <authorList>
            <person name="Genoscope - CEA"/>
        </authorList>
    </citation>
    <scope>NUCLEOTIDE SEQUENCE</scope>
</reference>
<dbReference type="STRING" id="8022.A0A060YY99"/>
<dbReference type="InterPro" id="IPR016346">
    <property type="entry name" value="G-protein_beta_1-5"/>
</dbReference>
<sequence length="88" mass="10179">AEYEQRTVTLTFSSETMYCIYVDMYFHSPGRLLFGGYNDYTINVWDVLKGTRVSILFGHENRVSTLRLSPDGTAFCTGSWDHTLRIWA</sequence>